<dbReference type="InterPro" id="IPR020904">
    <property type="entry name" value="Sc_DH/Rdtase_CS"/>
</dbReference>
<keyword evidence="4" id="KW-1133">Transmembrane helix</keyword>
<dbReference type="InterPro" id="IPR036291">
    <property type="entry name" value="NAD(P)-bd_dom_sf"/>
</dbReference>
<evidence type="ECO:0000256" key="4">
    <source>
        <dbReference type="SAM" id="Phobius"/>
    </source>
</evidence>
<dbReference type="SMART" id="SM00822">
    <property type="entry name" value="PKS_KR"/>
    <property type="match status" value="1"/>
</dbReference>
<dbReference type="GO" id="GO:0016491">
    <property type="term" value="F:oxidoreductase activity"/>
    <property type="evidence" value="ECO:0007669"/>
    <property type="project" value="UniProtKB-KW"/>
</dbReference>
<comment type="caution">
    <text evidence="6">The sequence shown here is derived from an EMBL/GenBank/DDBJ whole genome shotgun (WGS) entry which is preliminary data.</text>
</comment>
<keyword evidence="2" id="KW-0560">Oxidoreductase</keyword>
<name>A0A328AWT6_9CAUL</name>
<evidence type="ECO:0000313" key="6">
    <source>
        <dbReference type="EMBL" id="RAK58166.1"/>
    </source>
</evidence>
<evidence type="ECO:0000256" key="2">
    <source>
        <dbReference type="ARBA" id="ARBA00023002"/>
    </source>
</evidence>
<dbReference type="Pfam" id="PF00106">
    <property type="entry name" value="adh_short"/>
    <property type="match status" value="1"/>
</dbReference>
<evidence type="ECO:0000313" key="7">
    <source>
        <dbReference type="Proteomes" id="UP000249725"/>
    </source>
</evidence>
<dbReference type="EMBL" id="QFYR01000001">
    <property type="protein sequence ID" value="RAK58166.1"/>
    <property type="molecule type" value="Genomic_DNA"/>
</dbReference>
<dbReference type="GO" id="GO:0016020">
    <property type="term" value="C:membrane"/>
    <property type="evidence" value="ECO:0007669"/>
    <property type="project" value="TreeGrafter"/>
</dbReference>
<proteinExistence type="inferred from homology"/>
<dbReference type="Gene3D" id="3.40.50.720">
    <property type="entry name" value="NAD(P)-binding Rossmann-like Domain"/>
    <property type="match status" value="1"/>
</dbReference>
<evidence type="ECO:0000259" key="5">
    <source>
        <dbReference type="SMART" id="SM00822"/>
    </source>
</evidence>
<feature type="transmembrane region" description="Helical" evidence="4">
    <location>
        <begin position="312"/>
        <end position="330"/>
    </location>
</feature>
<comment type="similarity">
    <text evidence="1 3">Belongs to the short-chain dehydrogenases/reductases (SDR) family.</text>
</comment>
<dbReference type="PRINTS" id="PR00081">
    <property type="entry name" value="GDHRDH"/>
</dbReference>
<keyword evidence="4" id="KW-0812">Transmembrane</keyword>
<keyword evidence="4" id="KW-0472">Membrane</keyword>
<gene>
    <name evidence="6" type="ORF">DJ018_01205</name>
</gene>
<protein>
    <submittedName>
        <fullName evidence="6">Short-chain dehydrogenase</fullName>
    </submittedName>
</protein>
<organism evidence="6 7">
    <name type="scientific">Phenylobacterium deserti</name>
    <dbReference type="NCBI Taxonomy" id="1914756"/>
    <lineage>
        <taxon>Bacteria</taxon>
        <taxon>Pseudomonadati</taxon>
        <taxon>Pseudomonadota</taxon>
        <taxon>Alphaproteobacteria</taxon>
        <taxon>Caulobacterales</taxon>
        <taxon>Caulobacteraceae</taxon>
        <taxon>Phenylobacterium</taxon>
    </lineage>
</organism>
<dbReference type="AlphaFoldDB" id="A0A328AWT6"/>
<feature type="domain" description="Ketoreductase" evidence="5">
    <location>
        <begin position="11"/>
        <end position="186"/>
    </location>
</feature>
<dbReference type="PROSITE" id="PS00061">
    <property type="entry name" value="ADH_SHORT"/>
    <property type="match status" value="1"/>
</dbReference>
<dbReference type="PANTHER" id="PTHR44196:SF1">
    <property type="entry name" value="DEHYDROGENASE_REDUCTASE SDR FAMILY MEMBER 7B"/>
    <property type="match status" value="1"/>
</dbReference>
<evidence type="ECO:0000256" key="3">
    <source>
        <dbReference type="RuleBase" id="RU000363"/>
    </source>
</evidence>
<dbReference type="PRINTS" id="PR00080">
    <property type="entry name" value="SDRFAMILY"/>
</dbReference>
<accession>A0A328AWT6</accession>
<dbReference type="OrthoDB" id="9781689at2"/>
<sequence length="380" mass="40135">MRPKLKPLAQQVLVITGASSGIGLATARKAGRAGAAVVLTARNEAALREAADEINRFGGRAHTVVADVGDPEAVARIGRAALARFGRIDTWVNVAGVGIYGPLKDVTPEDHERLFRTNYFGVVNGTLEALRHLQSRPEGGAIINVGSVLSDAGAPLMGAYSASKHAVKGFTESLRMEIAREKLPVSVTLIKPSSISTPFPEHTKNLTESAMRPPPPLYSPDVVADAILHAAEHPVRQLNVGFGARDLPVVAASAPRLADSLFGRLIPPLTRLGGIRSSGDTLYAPGRDGRIEAAAYKGRRYSVYTEAQKHKLLVVGVGALAVAGAAIWLGRGRIGRTTRPLAARALRPLVIKAIGARPLAVAKAAAKRPRWALRLAAALR</sequence>
<evidence type="ECO:0000256" key="1">
    <source>
        <dbReference type="ARBA" id="ARBA00006484"/>
    </source>
</evidence>
<reference evidence="7" key="1">
    <citation type="submission" date="2018-05" db="EMBL/GenBank/DDBJ databases">
        <authorList>
            <person name="Li X."/>
        </authorList>
    </citation>
    <scope>NUCLEOTIDE SEQUENCE [LARGE SCALE GENOMIC DNA]</scope>
    <source>
        <strain evidence="7">YIM 73061</strain>
    </source>
</reference>
<dbReference type="InterPro" id="IPR057326">
    <property type="entry name" value="KR_dom"/>
</dbReference>
<dbReference type="PANTHER" id="PTHR44196">
    <property type="entry name" value="DEHYDROGENASE/REDUCTASE SDR FAMILY MEMBER 7B"/>
    <property type="match status" value="1"/>
</dbReference>
<dbReference type="NCBIfam" id="NF005495">
    <property type="entry name" value="PRK07109.1"/>
    <property type="match status" value="1"/>
</dbReference>
<keyword evidence="7" id="KW-1185">Reference proteome</keyword>
<dbReference type="RefSeq" id="WP_111514616.1">
    <property type="nucleotide sequence ID" value="NZ_QFYR01000001.1"/>
</dbReference>
<dbReference type="Proteomes" id="UP000249725">
    <property type="component" value="Unassembled WGS sequence"/>
</dbReference>
<dbReference type="SUPFAM" id="SSF51735">
    <property type="entry name" value="NAD(P)-binding Rossmann-fold domains"/>
    <property type="match status" value="1"/>
</dbReference>
<dbReference type="InterPro" id="IPR002347">
    <property type="entry name" value="SDR_fam"/>
</dbReference>